<organism evidence="2 3">
    <name type="scientific">Triticum urartu</name>
    <name type="common">Red wild einkorn</name>
    <name type="synonym">Crithodium urartu</name>
    <dbReference type="NCBI Taxonomy" id="4572"/>
    <lineage>
        <taxon>Eukaryota</taxon>
        <taxon>Viridiplantae</taxon>
        <taxon>Streptophyta</taxon>
        <taxon>Embryophyta</taxon>
        <taxon>Tracheophyta</taxon>
        <taxon>Spermatophyta</taxon>
        <taxon>Magnoliopsida</taxon>
        <taxon>Liliopsida</taxon>
        <taxon>Poales</taxon>
        <taxon>Poaceae</taxon>
        <taxon>BOP clade</taxon>
        <taxon>Pooideae</taxon>
        <taxon>Triticodae</taxon>
        <taxon>Triticeae</taxon>
        <taxon>Triticinae</taxon>
        <taxon>Triticum</taxon>
    </lineage>
</organism>
<dbReference type="EnsemblPlants" id="TuG1812G0700002273.01.T01">
    <property type="protein sequence ID" value="TuG1812G0700002273.01.T01"/>
    <property type="gene ID" value="TuG1812G0700002273.01"/>
</dbReference>
<keyword evidence="3" id="KW-1185">Reference proteome</keyword>
<dbReference type="AlphaFoldDB" id="A0A8R7QYW4"/>
<dbReference type="Proteomes" id="UP000015106">
    <property type="component" value="Chromosome 7"/>
</dbReference>
<protein>
    <submittedName>
        <fullName evidence="2">Uncharacterized protein</fullName>
    </submittedName>
</protein>
<reference evidence="2" key="3">
    <citation type="submission" date="2022-06" db="UniProtKB">
        <authorList>
            <consortium name="EnsemblPlants"/>
        </authorList>
    </citation>
    <scope>IDENTIFICATION</scope>
</reference>
<evidence type="ECO:0000313" key="3">
    <source>
        <dbReference type="Proteomes" id="UP000015106"/>
    </source>
</evidence>
<feature type="region of interest" description="Disordered" evidence="1">
    <location>
        <begin position="31"/>
        <end position="50"/>
    </location>
</feature>
<evidence type="ECO:0000256" key="1">
    <source>
        <dbReference type="SAM" id="MobiDB-lite"/>
    </source>
</evidence>
<reference evidence="2" key="2">
    <citation type="submission" date="2018-03" db="EMBL/GenBank/DDBJ databases">
        <title>The Triticum urartu genome reveals the dynamic nature of wheat genome evolution.</title>
        <authorList>
            <person name="Ling H."/>
            <person name="Ma B."/>
            <person name="Shi X."/>
            <person name="Liu H."/>
            <person name="Dong L."/>
            <person name="Sun H."/>
            <person name="Cao Y."/>
            <person name="Gao Q."/>
            <person name="Zheng S."/>
            <person name="Li Y."/>
            <person name="Yu Y."/>
            <person name="Du H."/>
            <person name="Qi M."/>
            <person name="Li Y."/>
            <person name="Yu H."/>
            <person name="Cui Y."/>
            <person name="Wang N."/>
            <person name="Chen C."/>
            <person name="Wu H."/>
            <person name="Zhao Y."/>
            <person name="Zhang J."/>
            <person name="Li Y."/>
            <person name="Zhou W."/>
            <person name="Zhang B."/>
            <person name="Hu W."/>
            <person name="Eijk M."/>
            <person name="Tang J."/>
            <person name="Witsenboer H."/>
            <person name="Zhao S."/>
            <person name="Li Z."/>
            <person name="Zhang A."/>
            <person name="Wang D."/>
            <person name="Liang C."/>
        </authorList>
    </citation>
    <scope>NUCLEOTIDE SEQUENCE [LARGE SCALE GENOMIC DNA]</scope>
    <source>
        <strain evidence="2">cv. G1812</strain>
    </source>
</reference>
<name>A0A8R7QYW4_TRIUA</name>
<accession>A0A8R7QYW4</accession>
<reference evidence="3" key="1">
    <citation type="journal article" date="2013" name="Nature">
        <title>Draft genome of the wheat A-genome progenitor Triticum urartu.</title>
        <authorList>
            <person name="Ling H.Q."/>
            <person name="Zhao S."/>
            <person name="Liu D."/>
            <person name="Wang J."/>
            <person name="Sun H."/>
            <person name="Zhang C."/>
            <person name="Fan H."/>
            <person name="Li D."/>
            <person name="Dong L."/>
            <person name="Tao Y."/>
            <person name="Gao C."/>
            <person name="Wu H."/>
            <person name="Li Y."/>
            <person name="Cui Y."/>
            <person name="Guo X."/>
            <person name="Zheng S."/>
            <person name="Wang B."/>
            <person name="Yu K."/>
            <person name="Liang Q."/>
            <person name="Yang W."/>
            <person name="Lou X."/>
            <person name="Chen J."/>
            <person name="Feng M."/>
            <person name="Jian J."/>
            <person name="Zhang X."/>
            <person name="Luo G."/>
            <person name="Jiang Y."/>
            <person name="Liu J."/>
            <person name="Wang Z."/>
            <person name="Sha Y."/>
            <person name="Zhang B."/>
            <person name="Wu H."/>
            <person name="Tang D."/>
            <person name="Shen Q."/>
            <person name="Xue P."/>
            <person name="Zou S."/>
            <person name="Wang X."/>
            <person name="Liu X."/>
            <person name="Wang F."/>
            <person name="Yang Y."/>
            <person name="An X."/>
            <person name="Dong Z."/>
            <person name="Zhang K."/>
            <person name="Zhang X."/>
            <person name="Luo M.C."/>
            <person name="Dvorak J."/>
            <person name="Tong Y."/>
            <person name="Wang J."/>
            <person name="Yang H."/>
            <person name="Li Z."/>
            <person name="Wang D."/>
            <person name="Zhang A."/>
            <person name="Wang J."/>
        </authorList>
    </citation>
    <scope>NUCLEOTIDE SEQUENCE</scope>
    <source>
        <strain evidence="3">cv. G1812</strain>
    </source>
</reference>
<proteinExistence type="predicted"/>
<evidence type="ECO:0000313" key="2">
    <source>
        <dbReference type="EnsemblPlants" id="TuG1812G0700002273.01.T01"/>
    </source>
</evidence>
<feature type="compositionally biased region" description="Low complexity" evidence="1">
    <location>
        <begin position="37"/>
        <end position="50"/>
    </location>
</feature>
<sequence>FPFLYTQSKIPFSLHLVGSSRPVLPRCHLRRRRERSAPLPRAASSRPASRHPALELAASDHLSVGFVLLRLDSVRHSRIHAGGAARSAASCLACRREQDDRENSLFIHSVGHAVALAHHCLGSRRRPSLCRTRVEPHGGGAVQVVAAAGGKVQWCLRIVINKFAGCMAATADDDATVILSSWSVSPELPHDHGVFFRKFRMP</sequence>
<dbReference type="Gramene" id="TuG1812G0700002273.01.T01">
    <property type="protein sequence ID" value="TuG1812G0700002273.01.T01"/>
    <property type="gene ID" value="TuG1812G0700002273.01"/>
</dbReference>